<proteinExistence type="predicted"/>
<evidence type="ECO:0000256" key="1">
    <source>
        <dbReference type="SAM" id="Phobius"/>
    </source>
</evidence>
<evidence type="ECO:0000313" key="2">
    <source>
        <dbReference type="EMBL" id="CDW83597.1"/>
    </source>
</evidence>
<keyword evidence="3" id="KW-1185">Reference proteome</keyword>
<dbReference type="Proteomes" id="UP000039865">
    <property type="component" value="Unassembled WGS sequence"/>
</dbReference>
<organism evidence="2 3">
    <name type="scientific">Stylonychia lemnae</name>
    <name type="common">Ciliate</name>
    <dbReference type="NCBI Taxonomy" id="5949"/>
    <lineage>
        <taxon>Eukaryota</taxon>
        <taxon>Sar</taxon>
        <taxon>Alveolata</taxon>
        <taxon>Ciliophora</taxon>
        <taxon>Intramacronucleata</taxon>
        <taxon>Spirotrichea</taxon>
        <taxon>Stichotrichia</taxon>
        <taxon>Sporadotrichida</taxon>
        <taxon>Oxytrichidae</taxon>
        <taxon>Stylonychinae</taxon>
        <taxon>Stylonychia</taxon>
    </lineage>
</organism>
<sequence>MIQIWVSFMSIFYIFQYTPFIEYSDNITEFLNELTVLLVFTCLTTNANGSSDINTQYQLGFFLIALILINILVNFSLFLKNNIVKIYKLIKDLPNRKHRIAKQKYLEEAQKVQVHADLYDKIYLTSQNYTNQADDQFNDSQEAKIIHDIEEKKNNRIRIFGQHVARLKEELEEDDFQLKKDELDQTLRKNQILYSKIYGFSSSNLNFSNQSTLNADKQKLENYKQFQPNQVSKTYRKIEAEKYMNDLIRKVANNYKSEYKQDL</sequence>
<dbReference type="AlphaFoldDB" id="A0A078AQT0"/>
<evidence type="ECO:0000313" key="3">
    <source>
        <dbReference type="Proteomes" id="UP000039865"/>
    </source>
</evidence>
<feature type="transmembrane region" description="Helical" evidence="1">
    <location>
        <begin position="59"/>
        <end position="79"/>
    </location>
</feature>
<protein>
    <submittedName>
        <fullName evidence="2">Uncharacterized protein</fullName>
    </submittedName>
</protein>
<gene>
    <name evidence="2" type="primary">Contig136.g161</name>
    <name evidence="2" type="ORF">STYLEM_12645</name>
</gene>
<dbReference type="InParanoid" id="A0A078AQT0"/>
<accession>A0A078AQT0</accession>
<dbReference type="EMBL" id="CCKQ01011992">
    <property type="protein sequence ID" value="CDW83597.1"/>
    <property type="molecule type" value="Genomic_DNA"/>
</dbReference>
<keyword evidence="1" id="KW-1133">Transmembrane helix</keyword>
<name>A0A078AQT0_STYLE</name>
<reference evidence="2 3" key="1">
    <citation type="submission" date="2014-06" db="EMBL/GenBank/DDBJ databases">
        <authorList>
            <person name="Swart Estienne"/>
        </authorList>
    </citation>
    <scope>NUCLEOTIDE SEQUENCE [LARGE SCALE GENOMIC DNA]</scope>
    <source>
        <strain evidence="2 3">130c</strain>
    </source>
</reference>
<keyword evidence="1" id="KW-0472">Membrane</keyword>
<keyword evidence="1" id="KW-0812">Transmembrane</keyword>